<comment type="caution">
    <text evidence="1">The sequence shown here is derived from an EMBL/GenBank/DDBJ whole genome shotgun (WGS) entry which is preliminary data.</text>
</comment>
<reference evidence="1 2" key="1">
    <citation type="submission" date="2018-03" db="EMBL/GenBank/DDBJ databases">
        <title>Genome sequence of Paenibacillus elgii strain AC13 an antimicrobial compound producing bacteria.</title>
        <authorList>
            <person name="Kurokawa A.S."/>
            <person name="Araujo J.F."/>
            <person name="Costa R.A."/>
            <person name="Ortega D.B."/>
            <person name="Pires A.S."/>
            <person name="Pappas G.J.Jr."/>
            <person name="Franco O.L."/>
            <person name="Barreto C."/>
            <person name="Magalhaes B.S."/>
            <person name="Kruger R.H."/>
        </authorList>
    </citation>
    <scope>NUCLEOTIDE SEQUENCE [LARGE SCALE GENOMIC DNA]</scope>
    <source>
        <strain evidence="1 2">AC13</strain>
    </source>
</reference>
<evidence type="ECO:0000313" key="1">
    <source>
        <dbReference type="EMBL" id="PUA36917.1"/>
    </source>
</evidence>
<accession>A0A2T6FYB7</accession>
<protein>
    <submittedName>
        <fullName evidence="1">Uncharacterized protein</fullName>
    </submittedName>
</protein>
<dbReference type="RefSeq" id="WP_108533274.1">
    <property type="nucleotide sequence ID" value="NZ_PYHP01000064.1"/>
</dbReference>
<sequence>MARGWYGLYLGDRVVYEEIEGTIVKLFALDKNKGLLLDDTGNEHTIVCEYCTKIPPKDGLLTFRPLSDIQYTVLLYNTDDFLDVYSFTGDEIEDKVMRIVTNAGNEIEKIAVYVRETASNLNSLY</sequence>
<proteinExistence type="predicted"/>
<evidence type="ECO:0000313" key="2">
    <source>
        <dbReference type="Proteomes" id="UP000244184"/>
    </source>
</evidence>
<dbReference type="Proteomes" id="UP000244184">
    <property type="component" value="Unassembled WGS sequence"/>
</dbReference>
<dbReference type="EMBL" id="PYHP01000064">
    <property type="protein sequence ID" value="PUA36917.1"/>
    <property type="molecule type" value="Genomic_DNA"/>
</dbReference>
<organism evidence="1 2">
    <name type="scientific">Paenibacillus elgii</name>
    <dbReference type="NCBI Taxonomy" id="189691"/>
    <lineage>
        <taxon>Bacteria</taxon>
        <taxon>Bacillati</taxon>
        <taxon>Bacillota</taxon>
        <taxon>Bacilli</taxon>
        <taxon>Bacillales</taxon>
        <taxon>Paenibacillaceae</taxon>
        <taxon>Paenibacillus</taxon>
    </lineage>
</organism>
<dbReference type="AlphaFoldDB" id="A0A2T6FYB7"/>
<gene>
    <name evidence="1" type="ORF">C8Z91_22475</name>
</gene>
<name>A0A2T6FYB7_9BACL</name>